<name>A0A084QZ47_STAC4</name>
<dbReference type="AlphaFoldDB" id="A0A084QZ47"/>
<organism evidence="2 3">
    <name type="scientific">Stachybotrys chlorohalonatus (strain IBT 40285)</name>
    <dbReference type="NCBI Taxonomy" id="1283841"/>
    <lineage>
        <taxon>Eukaryota</taxon>
        <taxon>Fungi</taxon>
        <taxon>Dikarya</taxon>
        <taxon>Ascomycota</taxon>
        <taxon>Pezizomycotina</taxon>
        <taxon>Sordariomycetes</taxon>
        <taxon>Hypocreomycetidae</taxon>
        <taxon>Hypocreales</taxon>
        <taxon>Stachybotryaceae</taxon>
        <taxon>Stachybotrys</taxon>
    </lineage>
</organism>
<gene>
    <name evidence="2" type="ORF">S40285_09805</name>
</gene>
<reference evidence="2 3" key="1">
    <citation type="journal article" date="2014" name="BMC Genomics">
        <title>Comparative genome sequencing reveals chemotype-specific gene clusters in the toxigenic black mold Stachybotrys.</title>
        <authorList>
            <person name="Semeiks J."/>
            <person name="Borek D."/>
            <person name="Otwinowski Z."/>
            <person name="Grishin N.V."/>
        </authorList>
    </citation>
    <scope>NUCLEOTIDE SEQUENCE [LARGE SCALE GENOMIC DNA]</scope>
    <source>
        <strain evidence="2 3">IBT 40285</strain>
    </source>
</reference>
<accession>A0A084QZ47</accession>
<dbReference type="InParanoid" id="A0A084QZ47"/>
<evidence type="ECO:0000256" key="1">
    <source>
        <dbReference type="SAM" id="MobiDB-lite"/>
    </source>
</evidence>
<sequence>MLSIHGSKTHPFAWTRGLDEGHSREGQLPVPCKPQQHRRRLDSDLAATQGTTLYHVAPARSLAAQLKLFVSPLQFPAAPTDGRRRATGRQSTRAQLWRRPALPYPLSSGHRALLGHLECLLHCGSG</sequence>
<feature type="region of interest" description="Disordered" evidence="1">
    <location>
        <begin position="13"/>
        <end position="38"/>
    </location>
</feature>
<dbReference type="Proteomes" id="UP000028524">
    <property type="component" value="Unassembled WGS sequence"/>
</dbReference>
<evidence type="ECO:0000313" key="3">
    <source>
        <dbReference type="Proteomes" id="UP000028524"/>
    </source>
</evidence>
<protein>
    <submittedName>
        <fullName evidence="2">Uncharacterized protein</fullName>
    </submittedName>
</protein>
<evidence type="ECO:0000313" key="2">
    <source>
        <dbReference type="EMBL" id="KFA69232.1"/>
    </source>
</evidence>
<proteinExistence type="predicted"/>
<dbReference type="HOGENOM" id="CLU_1983027_0_0_1"/>
<keyword evidence="3" id="KW-1185">Reference proteome</keyword>
<dbReference type="EMBL" id="KL659601">
    <property type="protein sequence ID" value="KFA69232.1"/>
    <property type="molecule type" value="Genomic_DNA"/>
</dbReference>